<dbReference type="EMBL" id="MU001633">
    <property type="protein sequence ID" value="KAF2484835.1"/>
    <property type="molecule type" value="Genomic_DNA"/>
</dbReference>
<feature type="compositionally biased region" description="Basic residues" evidence="1">
    <location>
        <begin position="58"/>
        <end position="71"/>
    </location>
</feature>
<feature type="region of interest" description="Disordered" evidence="1">
    <location>
        <begin position="45"/>
        <end position="102"/>
    </location>
</feature>
<dbReference type="PROSITE" id="PS51257">
    <property type="entry name" value="PROKAR_LIPOPROTEIN"/>
    <property type="match status" value="1"/>
</dbReference>
<evidence type="ECO:0000313" key="2">
    <source>
        <dbReference type="EMBL" id="KAF2484835.1"/>
    </source>
</evidence>
<protein>
    <submittedName>
        <fullName evidence="2">Uncharacterized protein</fullName>
    </submittedName>
</protein>
<sequence>MRRPLHSLHPSFLPSLTSISCSNHRHLTLIAFNTNHIDIIHIRHQHANQSSSSDHHRGSGRLHHRLAHHRPGPSASRPENLVKQHQHHHNRQLGPPQGQAQSRLGPIHLRRKQHVQRRVRHLLQRPRPAHRRNPRLLGRDGRHRRLLQRRAHRLLRFPILLLHRGRRLRRAQGRRGAKAGDDDSRPGVRELRAHWDCGAGESQSY</sequence>
<dbReference type="Proteomes" id="UP000799767">
    <property type="component" value="Unassembled WGS sequence"/>
</dbReference>
<evidence type="ECO:0000256" key="1">
    <source>
        <dbReference type="SAM" id="MobiDB-lite"/>
    </source>
</evidence>
<proteinExistence type="predicted"/>
<accession>A0A6A6PXU8</accession>
<gene>
    <name evidence="2" type="ORF">BDY17DRAFT_92087</name>
</gene>
<feature type="region of interest" description="Disordered" evidence="1">
    <location>
        <begin position="171"/>
        <end position="205"/>
    </location>
</feature>
<name>A0A6A6PXU8_9PEZI</name>
<evidence type="ECO:0000313" key="3">
    <source>
        <dbReference type="Proteomes" id="UP000799767"/>
    </source>
</evidence>
<organism evidence="2 3">
    <name type="scientific">Neohortaea acidophila</name>
    <dbReference type="NCBI Taxonomy" id="245834"/>
    <lineage>
        <taxon>Eukaryota</taxon>
        <taxon>Fungi</taxon>
        <taxon>Dikarya</taxon>
        <taxon>Ascomycota</taxon>
        <taxon>Pezizomycotina</taxon>
        <taxon>Dothideomycetes</taxon>
        <taxon>Dothideomycetidae</taxon>
        <taxon>Mycosphaerellales</taxon>
        <taxon>Teratosphaeriaceae</taxon>
        <taxon>Neohortaea</taxon>
    </lineage>
</organism>
<dbReference type="GeneID" id="54479827"/>
<feature type="compositionally biased region" description="Basic and acidic residues" evidence="1">
    <location>
        <begin position="178"/>
        <end position="195"/>
    </location>
</feature>
<dbReference type="RefSeq" id="XP_033591404.1">
    <property type="nucleotide sequence ID" value="XM_033738826.1"/>
</dbReference>
<dbReference type="AlphaFoldDB" id="A0A6A6PXU8"/>
<keyword evidence="3" id="KW-1185">Reference proteome</keyword>
<reference evidence="2" key="1">
    <citation type="journal article" date="2020" name="Stud. Mycol.">
        <title>101 Dothideomycetes genomes: a test case for predicting lifestyles and emergence of pathogens.</title>
        <authorList>
            <person name="Haridas S."/>
            <person name="Albert R."/>
            <person name="Binder M."/>
            <person name="Bloem J."/>
            <person name="Labutti K."/>
            <person name="Salamov A."/>
            <person name="Andreopoulos B."/>
            <person name="Baker S."/>
            <person name="Barry K."/>
            <person name="Bills G."/>
            <person name="Bluhm B."/>
            <person name="Cannon C."/>
            <person name="Castanera R."/>
            <person name="Culley D."/>
            <person name="Daum C."/>
            <person name="Ezra D."/>
            <person name="Gonzalez J."/>
            <person name="Henrissat B."/>
            <person name="Kuo A."/>
            <person name="Liang C."/>
            <person name="Lipzen A."/>
            <person name="Lutzoni F."/>
            <person name="Magnuson J."/>
            <person name="Mondo S."/>
            <person name="Nolan M."/>
            <person name="Ohm R."/>
            <person name="Pangilinan J."/>
            <person name="Park H.-J."/>
            <person name="Ramirez L."/>
            <person name="Alfaro M."/>
            <person name="Sun H."/>
            <person name="Tritt A."/>
            <person name="Yoshinaga Y."/>
            <person name="Zwiers L.-H."/>
            <person name="Turgeon B."/>
            <person name="Goodwin S."/>
            <person name="Spatafora J."/>
            <person name="Crous P."/>
            <person name="Grigoriev I."/>
        </authorList>
    </citation>
    <scope>NUCLEOTIDE SEQUENCE</scope>
    <source>
        <strain evidence="2">CBS 113389</strain>
    </source>
</reference>